<dbReference type="Proteomes" id="UP000886817">
    <property type="component" value="Unassembled WGS sequence"/>
</dbReference>
<gene>
    <name evidence="1" type="ORF">IAA45_02595</name>
</gene>
<evidence type="ECO:0000313" key="2">
    <source>
        <dbReference type="Proteomes" id="UP000886817"/>
    </source>
</evidence>
<dbReference type="EMBL" id="DXEX01000063">
    <property type="protein sequence ID" value="HIX58587.1"/>
    <property type="molecule type" value="Genomic_DNA"/>
</dbReference>
<sequence length="98" mass="11453">MEEWMSERYTGKEFPEGTPVIRTERGERVRSKSEKILADYCSKKDTGLRSERHLSRRTFDPDIRNFKNSTGYEADRKAGVQIFTVKYPVKSSEIACNR</sequence>
<organism evidence="1 2">
    <name type="scientific">Candidatus Blautia gallistercoris</name>
    <dbReference type="NCBI Taxonomy" id="2838490"/>
    <lineage>
        <taxon>Bacteria</taxon>
        <taxon>Bacillati</taxon>
        <taxon>Bacillota</taxon>
        <taxon>Clostridia</taxon>
        <taxon>Lachnospirales</taxon>
        <taxon>Lachnospiraceae</taxon>
        <taxon>Blautia</taxon>
    </lineage>
</organism>
<protein>
    <submittedName>
        <fullName evidence="1">Uncharacterized protein</fullName>
    </submittedName>
</protein>
<name>A0A9D1WGV0_9FIRM</name>
<comment type="caution">
    <text evidence="1">The sequence shown here is derived from an EMBL/GenBank/DDBJ whole genome shotgun (WGS) entry which is preliminary data.</text>
</comment>
<feature type="non-terminal residue" evidence="1">
    <location>
        <position position="98"/>
    </location>
</feature>
<reference evidence="1" key="2">
    <citation type="submission" date="2021-04" db="EMBL/GenBank/DDBJ databases">
        <authorList>
            <person name="Gilroy R."/>
        </authorList>
    </citation>
    <scope>NUCLEOTIDE SEQUENCE</scope>
    <source>
        <strain evidence="1">ChiSjej1B19-8411</strain>
    </source>
</reference>
<proteinExistence type="predicted"/>
<dbReference type="AlphaFoldDB" id="A0A9D1WGV0"/>
<accession>A0A9D1WGV0</accession>
<evidence type="ECO:0000313" key="1">
    <source>
        <dbReference type="EMBL" id="HIX58587.1"/>
    </source>
</evidence>
<reference evidence="1" key="1">
    <citation type="journal article" date="2021" name="PeerJ">
        <title>Extensive microbial diversity within the chicken gut microbiome revealed by metagenomics and culture.</title>
        <authorList>
            <person name="Gilroy R."/>
            <person name="Ravi A."/>
            <person name="Getino M."/>
            <person name="Pursley I."/>
            <person name="Horton D.L."/>
            <person name="Alikhan N.F."/>
            <person name="Baker D."/>
            <person name="Gharbi K."/>
            <person name="Hall N."/>
            <person name="Watson M."/>
            <person name="Adriaenssens E.M."/>
            <person name="Foster-Nyarko E."/>
            <person name="Jarju S."/>
            <person name="Secka A."/>
            <person name="Antonio M."/>
            <person name="Oren A."/>
            <person name="Chaudhuri R.R."/>
            <person name="La Ragione R."/>
            <person name="Hildebrand F."/>
            <person name="Pallen M.J."/>
        </authorList>
    </citation>
    <scope>NUCLEOTIDE SEQUENCE</scope>
    <source>
        <strain evidence="1">ChiSjej1B19-8411</strain>
    </source>
</reference>